<dbReference type="AlphaFoldDB" id="A0A0E9U6X9"/>
<protein>
    <submittedName>
        <fullName evidence="1">Uncharacterized protein</fullName>
    </submittedName>
</protein>
<evidence type="ECO:0000313" key="1">
    <source>
        <dbReference type="EMBL" id="JAH60718.1"/>
    </source>
</evidence>
<accession>A0A0E9U6X9</accession>
<sequence length="49" mass="5812">MFLCMCQLSSSFCFLPSSPVQYLPKSLLNRVLYVNRCSEFRDYVSNWHT</sequence>
<proteinExistence type="predicted"/>
<reference evidence="1" key="1">
    <citation type="submission" date="2014-11" db="EMBL/GenBank/DDBJ databases">
        <authorList>
            <person name="Amaro Gonzalez C."/>
        </authorList>
    </citation>
    <scope>NUCLEOTIDE SEQUENCE</scope>
</reference>
<dbReference type="EMBL" id="GBXM01047859">
    <property type="protein sequence ID" value="JAH60718.1"/>
    <property type="molecule type" value="Transcribed_RNA"/>
</dbReference>
<name>A0A0E9U6X9_ANGAN</name>
<reference evidence="1" key="2">
    <citation type="journal article" date="2015" name="Fish Shellfish Immunol.">
        <title>Early steps in the European eel (Anguilla anguilla)-Vibrio vulnificus interaction in the gills: Role of the RtxA13 toxin.</title>
        <authorList>
            <person name="Callol A."/>
            <person name="Pajuelo D."/>
            <person name="Ebbesson L."/>
            <person name="Teles M."/>
            <person name="MacKenzie S."/>
            <person name="Amaro C."/>
        </authorList>
    </citation>
    <scope>NUCLEOTIDE SEQUENCE</scope>
</reference>
<organism evidence="1">
    <name type="scientific">Anguilla anguilla</name>
    <name type="common">European freshwater eel</name>
    <name type="synonym">Muraena anguilla</name>
    <dbReference type="NCBI Taxonomy" id="7936"/>
    <lineage>
        <taxon>Eukaryota</taxon>
        <taxon>Metazoa</taxon>
        <taxon>Chordata</taxon>
        <taxon>Craniata</taxon>
        <taxon>Vertebrata</taxon>
        <taxon>Euteleostomi</taxon>
        <taxon>Actinopterygii</taxon>
        <taxon>Neopterygii</taxon>
        <taxon>Teleostei</taxon>
        <taxon>Anguilliformes</taxon>
        <taxon>Anguillidae</taxon>
        <taxon>Anguilla</taxon>
    </lineage>
</organism>